<proteinExistence type="predicted"/>
<name>A0A7W3QMY7_ACTNM</name>
<evidence type="ECO:0000313" key="1">
    <source>
        <dbReference type="EMBL" id="MBA8953097.1"/>
    </source>
</evidence>
<gene>
    <name evidence="1" type="ORF">HNR61_004747</name>
</gene>
<comment type="caution">
    <text evidence="1">The sequence shown here is derived from an EMBL/GenBank/DDBJ whole genome shotgun (WGS) entry which is preliminary data.</text>
</comment>
<sequence length="53" mass="5982">MPAHRSAWLVANIEGERAAVLKADVRPWPGGEEAFLRIVPTRITGRRIRHHDA</sequence>
<organism evidence="1 2">
    <name type="scientific">Actinomadura namibiensis</name>
    <dbReference type="NCBI Taxonomy" id="182080"/>
    <lineage>
        <taxon>Bacteria</taxon>
        <taxon>Bacillati</taxon>
        <taxon>Actinomycetota</taxon>
        <taxon>Actinomycetes</taxon>
        <taxon>Streptosporangiales</taxon>
        <taxon>Thermomonosporaceae</taxon>
        <taxon>Actinomadura</taxon>
    </lineage>
</organism>
<dbReference type="RefSeq" id="WP_182845338.1">
    <property type="nucleotide sequence ID" value="NZ_BAAALP010000033.1"/>
</dbReference>
<keyword evidence="2" id="KW-1185">Reference proteome</keyword>
<dbReference type="EMBL" id="JACJIA010000006">
    <property type="protein sequence ID" value="MBA8953097.1"/>
    <property type="molecule type" value="Genomic_DNA"/>
</dbReference>
<reference evidence="1 2" key="1">
    <citation type="submission" date="2020-08" db="EMBL/GenBank/DDBJ databases">
        <title>Genomic Encyclopedia of Type Strains, Phase IV (KMG-IV): sequencing the most valuable type-strain genomes for metagenomic binning, comparative biology and taxonomic classification.</title>
        <authorList>
            <person name="Goeker M."/>
        </authorList>
    </citation>
    <scope>NUCLEOTIDE SEQUENCE [LARGE SCALE GENOMIC DNA]</scope>
    <source>
        <strain evidence="1 2">DSM 44197</strain>
    </source>
</reference>
<evidence type="ECO:0000313" key="2">
    <source>
        <dbReference type="Proteomes" id="UP000572680"/>
    </source>
</evidence>
<dbReference type="AlphaFoldDB" id="A0A7W3QMY7"/>
<protein>
    <submittedName>
        <fullName evidence="1">Uncharacterized protein</fullName>
    </submittedName>
</protein>
<dbReference type="Proteomes" id="UP000572680">
    <property type="component" value="Unassembled WGS sequence"/>
</dbReference>
<accession>A0A7W3QMY7</accession>